<reference evidence="2" key="1">
    <citation type="submission" date="2020-05" db="EMBL/GenBank/DDBJ databases">
        <authorList>
            <person name="Chiriac C."/>
            <person name="Salcher M."/>
            <person name="Ghai R."/>
            <person name="Kavagutti S V."/>
        </authorList>
    </citation>
    <scope>NUCLEOTIDE SEQUENCE</scope>
</reference>
<proteinExistence type="predicted"/>
<feature type="transmembrane region" description="Helical" evidence="1">
    <location>
        <begin position="65"/>
        <end position="86"/>
    </location>
</feature>
<keyword evidence="1" id="KW-0472">Membrane</keyword>
<name>A0A6J6IVA3_9ZZZZ</name>
<evidence type="ECO:0000313" key="2">
    <source>
        <dbReference type="EMBL" id="CAB4628627.1"/>
    </source>
</evidence>
<dbReference type="EMBL" id="CAEZVN010000021">
    <property type="protein sequence ID" value="CAB4628627.1"/>
    <property type="molecule type" value="Genomic_DNA"/>
</dbReference>
<gene>
    <name evidence="2" type="ORF">UFOPK2001_00370</name>
</gene>
<organism evidence="2">
    <name type="scientific">freshwater metagenome</name>
    <dbReference type="NCBI Taxonomy" id="449393"/>
    <lineage>
        <taxon>unclassified sequences</taxon>
        <taxon>metagenomes</taxon>
        <taxon>ecological metagenomes</taxon>
    </lineage>
</organism>
<protein>
    <submittedName>
        <fullName evidence="2">Unannotated protein</fullName>
    </submittedName>
</protein>
<accession>A0A6J6IVA3</accession>
<sequence>MAKKLDLHELLELLPAISEIWDDATAGAKKVSAATAVGAMTAKQVAKQVAKQAAKRVSKPAKSPVYGWAAVGIALAVTAVVAYSILKPEEDELWNDVSEESTEG</sequence>
<evidence type="ECO:0000256" key="1">
    <source>
        <dbReference type="SAM" id="Phobius"/>
    </source>
</evidence>
<keyword evidence="1" id="KW-0812">Transmembrane</keyword>
<keyword evidence="1" id="KW-1133">Transmembrane helix</keyword>
<dbReference type="AlphaFoldDB" id="A0A6J6IVA3"/>